<dbReference type="AlphaFoldDB" id="A0A6L7AFJ4"/>
<dbReference type="EMBL" id="WSZI01000013">
    <property type="protein sequence ID" value="MWN21191.1"/>
    <property type="molecule type" value="Genomic_DNA"/>
</dbReference>
<evidence type="ECO:0000256" key="1">
    <source>
        <dbReference type="ARBA" id="ARBA00023239"/>
    </source>
</evidence>
<dbReference type="InterPro" id="IPR002022">
    <property type="entry name" value="Pec_lyase"/>
</dbReference>
<keyword evidence="2" id="KW-0119">Carbohydrate metabolism</keyword>
<dbReference type="InterPro" id="IPR011050">
    <property type="entry name" value="Pectin_lyase_fold/virulence"/>
</dbReference>
<keyword evidence="2" id="KW-0624">Polysaccharide degradation</keyword>
<dbReference type="GO" id="GO:0005576">
    <property type="term" value="C:extracellular region"/>
    <property type="evidence" value="ECO:0007669"/>
    <property type="project" value="UniProtKB-SubCell"/>
</dbReference>
<name>A0A6L7AFJ4_LEULA</name>
<keyword evidence="1 2" id="KW-0456">Lyase</keyword>
<dbReference type="InterPro" id="IPR045032">
    <property type="entry name" value="PEL"/>
</dbReference>
<feature type="chain" id="PRO_5038787700" evidence="3">
    <location>
        <begin position="26"/>
        <end position="427"/>
    </location>
</feature>
<evidence type="ECO:0000313" key="5">
    <source>
        <dbReference type="EMBL" id="MWN21191.1"/>
    </source>
</evidence>
<feature type="domain" description="Pectate lyase" evidence="4">
    <location>
        <begin position="123"/>
        <end position="361"/>
    </location>
</feature>
<dbReference type="Gene3D" id="2.160.20.10">
    <property type="entry name" value="Single-stranded right-handed beta-helix, Pectin lyase-like"/>
    <property type="match status" value="1"/>
</dbReference>
<comment type="caution">
    <text evidence="5">The sequence shown here is derived from an EMBL/GenBank/DDBJ whole genome shotgun (WGS) entry which is preliminary data.</text>
</comment>
<dbReference type="InterPro" id="IPR012334">
    <property type="entry name" value="Pectin_lyas_fold"/>
</dbReference>
<evidence type="ECO:0000259" key="4">
    <source>
        <dbReference type="SMART" id="SM00656"/>
    </source>
</evidence>
<dbReference type="Proteomes" id="UP000478636">
    <property type="component" value="Unassembled WGS sequence"/>
</dbReference>
<accession>A0A6L7AFJ4</accession>
<comment type="subcellular location">
    <subcellularLocation>
        <location evidence="2">Secreted</location>
    </subcellularLocation>
</comment>
<proteinExistence type="inferred from homology"/>
<evidence type="ECO:0000313" key="6">
    <source>
        <dbReference type="Proteomes" id="UP000478636"/>
    </source>
</evidence>
<gene>
    <name evidence="5" type="ORF">GQS40_05840</name>
</gene>
<dbReference type="Pfam" id="PF00544">
    <property type="entry name" value="Pectate_lyase_4"/>
    <property type="match status" value="1"/>
</dbReference>
<comment type="similarity">
    <text evidence="2">Belongs to the polysaccharide lyase 1 family.</text>
</comment>
<dbReference type="GO" id="GO:0030570">
    <property type="term" value="F:pectate lyase activity"/>
    <property type="evidence" value="ECO:0007669"/>
    <property type="project" value="InterPro"/>
</dbReference>
<protein>
    <submittedName>
        <fullName evidence="5">Pectate lyase</fullName>
    </submittedName>
</protein>
<dbReference type="PANTHER" id="PTHR31683">
    <property type="entry name" value="PECTATE LYASE 18-RELATED"/>
    <property type="match status" value="1"/>
</dbReference>
<evidence type="ECO:0000256" key="3">
    <source>
        <dbReference type="SAM" id="SignalP"/>
    </source>
</evidence>
<sequence>MAKTERAKLFSATVMTGMLALSVTAGLRQVHADMSGYAVQTASTVGGFGGNTTGGSQATAAHTYTVTDRASLLKALGGEHNATPKIIYVSGKIDMNVNAQGQTLTAADYAKGTGYNFNSYLAAYAPSTWGKKKVSGVQEADRVKAQQNQAAQVVVKVPANTTIIGEPGAQLIGGNLVIQQDNVIVRNLYFETPYDDFPQWDPTDEDTGNWNSQYDAISVQGARNVWLDHNTFDDGTHPDAQNGTYFGREYQHHDGDTDLTNGADNITVSDNIYRNHDKTMLIGNSDTKKTDAGKLHVTVTHNLFENTVQRTPRVRYGEVQVVNNLYQNDGTSTYKFKYAWGLGKNAQIAAQNNVLNIANASASDIISKLKGTQLADVGTQFNGVNVSASKLSHTAPLTWQPTTPANLTPTNQVQATVMNQAGANVLK</sequence>
<reference evidence="5 6" key="1">
    <citation type="submission" date="2019-12" db="EMBL/GenBank/DDBJ databases">
        <title>Complete genome sequence of Leuconostoc lactis strain AVN1 provides insights into metabolic potential.</title>
        <authorList>
            <person name="Besrour N."/>
            <person name="Najjari A."/>
            <person name="Fhoula I."/>
            <person name="Jaballah S."/>
            <person name="Klibi N."/>
            <person name="Ouzari H.I."/>
        </authorList>
    </citation>
    <scope>NUCLEOTIDE SEQUENCE [LARGE SCALE GENOMIC DNA]</scope>
    <source>
        <strain evidence="5 6">AVN1</strain>
    </source>
</reference>
<dbReference type="PANTHER" id="PTHR31683:SF18">
    <property type="entry name" value="PECTATE LYASE 21-RELATED"/>
    <property type="match status" value="1"/>
</dbReference>
<evidence type="ECO:0000256" key="2">
    <source>
        <dbReference type="RuleBase" id="RU361173"/>
    </source>
</evidence>
<keyword evidence="3" id="KW-0732">Signal</keyword>
<dbReference type="GO" id="GO:0000272">
    <property type="term" value="P:polysaccharide catabolic process"/>
    <property type="evidence" value="ECO:0007669"/>
    <property type="project" value="UniProtKB-KW"/>
</dbReference>
<dbReference type="SMART" id="SM00656">
    <property type="entry name" value="Amb_all"/>
    <property type="match status" value="1"/>
</dbReference>
<dbReference type="SUPFAM" id="SSF51126">
    <property type="entry name" value="Pectin lyase-like"/>
    <property type="match status" value="1"/>
</dbReference>
<organism evidence="5 6">
    <name type="scientific">Leuconostoc lactis</name>
    <dbReference type="NCBI Taxonomy" id="1246"/>
    <lineage>
        <taxon>Bacteria</taxon>
        <taxon>Bacillati</taxon>
        <taxon>Bacillota</taxon>
        <taxon>Bacilli</taxon>
        <taxon>Lactobacillales</taxon>
        <taxon>Lactobacillaceae</taxon>
        <taxon>Leuconostoc</taxon>
    </lineage>
</organism>
<keyword evidence="2" id="KW-0964">Secreted</keyword>
<dbReference type="RefSeq" id="WP_229035055.1">
    <property type="nucleotide sequence ID" value="NZ_DAITWI010000001.1"/>
</dbReference>
<feature type="signal peptide" evidence="3">
    <location>
        <begin position="1"/>
        <end position="25"/>
    </location>
</feature>